<comment type="function">
    <text evidence="23">Plays a critical role in the sodium-dependent reabsorption of bile acids from the lumen of the small intestine. Transports various bile acids, unconjugated or conjugated, such as cholate and taurocholate. Also responsible for bile acid transport in the renal proximal tubules, a salvage mechanism that helps conserve bile acids. Works collaboratively with the Na(+)-taurocholate cotransporting polypeptide (NTCP), the organic solute transporter (OST), and the bile salt export pump (BSEP), to ensure efficacious biological recycling of bile acids during enterohepatic circulation.</text>
</comment>
<evidence type="ECO:0000313" key="33">
    <source>
        <dbReference type="Proteomes" id="UP001642483"/>
    </source>
</evidence>
<evidence type="ECO:0000256" key="23">
    <source>
        <dbReference type="ARBA" id="ARBA00046038"/>
    </source>
</evidence>
<comment type="catalytic activity">
    <reaction evidence="29">
        <text>taurochenodeoxycholate(out) + 2 Na(+)(out) = taurochenodeoxycholate(in) + 2 Na(+)(in)</text>
        <dbReference type="Rhea" id="RHEA:71923"/>
        <dbReference type="ChEBI" id="CHEBI:9407"/>
        <dbReference type="ChEBI" id="CHEBI:29101"/>
    </reaction>
</comment>
<evidence type="ECO:0000256" key="17">
    <source>
        <dbReference type="ARBA" id="ARBA00031381"/>
    </source>
</evidence>
<feature type="transmembrane region" description="Helical" evidence="31">
    <location>
        <begin position="234"/>
        <end position="257"/>
    </location>
</feature>
<gene>
    <name evidence="32" type="ORF">CVLEPA_LOCUS25916</name>
</gene>
<keyword evidence="15" id="KW-0739">Sodium transport</keyword>
<comment type="catalytic activity">
    <reaction evidence="26">
        <text>taurodeoxycholate(out) + 2 Na(+)(out) = taurodeoxycholate(in) + 2 Na(+)(in)</text>
        <dbReference type="Rhea" id="RHEA:72087"/>
        <dbReference type="ChEBI" id="CHEBI:29101"/>
        <dbReference type="ChEBI" id="CHEBI:36261"/>
    </reaction>
</comment>
<keyword evidence="7 31" id="KW-0812">Transmembrane</keyword>
<evidence type="ECO:0000256" key="7">
    <source>
        <dbReference type="ARBA" id="ARBA00022692"/>
    </source>
</evidence>
<evidence type="ECO:0000256" key="13">
    <source>
        <dbReference type="ARBA" id="ARBA00023136"/>
    </source>
</evidence>
<dbReference type="InterPro" id="IPR038770">
    <property type="entry name" value="Na+/solute_symporter_sf"/>
</dbReference>
<dbReference type="Pfam" id="PF01758">
    <property type="entry name" value="SBF"/>
    <property type="match status" value="1"/>
</dbReference>
<evidence type="ECO:0000256" key="31">
    <source>
        <dbReference type="SAM" id="Phobius"/>
    </source>
</evidence>
<evidence type="ECO:0000256" key="8">
    <source>
        <dbReference type="ARBA" id="ARBA00022847"/>
    </source>
</evidence>
<dbReference type="InterPro" id="IPR002657">
    <property type="entry name" value="BilAc:Na_symport/Acr3"/>
</dbReference>
<evidence type="ECO:0000256" key="5">
    <source>
        <dbReference type="ARBA" id="ARBA00022448"/>
    </source>
</evidence>
<evidence type="ECO:0000256" key="3">
    <source>
        <dbReference type="ARBA" id="ARBA00011407"/>
    </source>
</evidence>
<evidence type="ECO:0000313" key="32">
    <source>
        <dbReference type="EMBL" id="CAK8692664.1"/>
    </source>
</evidence>
<dbReference type="PANTHER" id="PTHR10361:SF19">
    <property type="entry name" value="ILEAL SODIUM_BILE ACID COTRANSPORTER"/>
    <property type="match status" value="1"/>
</dbReference>
<evidence type="ECO:0000256" key="27">
    <source>
        <dbReference type="ARBA" id="ARBA00048013"/>
    </source>
</evidence>
<evidence type="ECO:0000256" key="21">
    <source>
        <dbReference type="ARBA" id="ARBA00034215"/>
    </source>
</evidence>
<evidence type="ECO:0000256" key="2">
    <source>
        <dbReference type="ARBA" id="ARBA00006528"/>
    </source>
</evidence>
<evidence type="ECO:0000256" key="12">
    <source>
        <dbReference type="ARBA" id="ARBA00023065"/>
    </source>
</evidence>
<evidence type="ECO:0000256" key="10">
    <source>
        <dbReference type="ARBA" id="ARBA00023053"/>
    </source>
</evidence>
<evidence type="ECO:0000256" key="25">
    <source>
        <dbReference type="ARBA" id="ARBA00047596"/>
    </source>
</evidence>
<dbReference type="Proteomes" id="UP001642483">
    <property type="component" value="Unassembled WGS sequence"/>
</dbReference>
<feature type="transmembrane region" description="Helical" evidence="31">
    <location>
        <begin position="105"/>
        <end position="125"/>
    </location>
</feature>
<keyword evidence="5" id="KW-0813">Transport</keyword>
<proteinExistence type="inferred from homology"/>
<keyword evidence="8" id="KW-0769">Symport</keyword>
<evidence type="ECO:0000256" key="16">
    <source>
        <dbReference type="ARBA" id="ARBA00030792"/>
    </source>
</evidence>
<feature type="transmembrane region" description="Helical" evidence="31">
    <location>
        <begin position="74"/>
        <end position="93"/>
    </location>
</feature>
<reference evidence="32 33" key="1">
    <citation type="submission" date="2024-02" db="EMBL/GenBank/DDBJ databases">
        <authorList>
            <person name="Daric V."/>
            <person name="Darras S."/>
        </authorList>
    </citation>
    <scope>NUCLEOTIDE SEQUENCE [LARGE SCALE GENOMIC DNA]</scope>
</reference>
<dbReference type="PANTHER" id="PTHR10361">
    <property type="entry name" value="SODIUM-BILE ACID COTRANSPORTER"/>
    <property type="match status" value="1"/>
</dbReference>
<keyword evidence="9 31" id="KW-1133">Transmembrane helix</keyword>
<evidence type="ECO:0000256" key="9">
    <source>
        <dbReference type="ARBA" id="ARBA00022989"/>
    </source>
</evidence>
<comment type="subcellular location">
    <subcellularLocation>
        <location evidence="1">Membrane</location>
        <topology evidence="1">Multi-pass membrane protein</topology>
    </subcellularLocation>
</comment>
<feature type="transmembrane region" description="Helical" evidence="31">
    <location>
        <begin position="301"/>
        <end position="321"/>
    </location>
</feature>
<keyword evidence="13 31" id="KW-0472">Membrane</keyword>
<keyword evidence="6" id="KW-0597">Phosphoprotein</keyword>
<evidence type="ECO:0000256" key="20">
    <source>
        <dbReference type="ARBA" id="ARBA00033223"/>
    </source>
</evidence>
<evidence type="ECO:0000256" key="18">
    <source>
        <dbReference type="ARBA" id="ARBA00032438"/>
    </source>
</evidence>
<comment type="catalytic activity">
    <reaction evidence="25">
        <text>tauroursodeoxycholate(out) + 2 Na(+)(out) = tauroursodeoxycholate(in) + 2 Na(+)(in)</text>
        <dbReference type="Rhea" id="RHEA:71927"/>
        <dbReference type="ChEBI" id="CHEBI:29101"/>
        <dbReference type="ChEBI" id="CHEBI:132028"/>
    </reaction>
</comment>
<keyword evidence="12" id="KW-0406">Ion transport</keyword>
<feature type="transmembrane region" description="Helical" evidence="31">
    <location>
        <begin position="39"/>
        <end position="62"/>
    </location>
</feature>
<comment type="subunit">
    <text evidence="3">Monomer and homodimer.</text>
</comment>
<evidence type="ECO:0000256" key="26">
    <source>
        <dbReference type="ARBA" id="ARBA00047743"/>
    </source>
</evidence>
<evidence type="ECO:0000256" key="30">
    <source>
        <dbReference type="ARBA" id="ARBA00049276"/>
    </source>
</evidence>
<keyword evidence="14" id="KW-0325">Glycoprotein</keyword>
<comment type="similarity">
    <text evidence="2">Belongs to the bile acid:sodium symporter (BASS) (TC 2.A.28) family.</text>
</comment>
<comment type="caution">
    <text evidence="32">The sequence shown here is derived from an EMBL/GenBank/DDBJ whole genome shotgun (WGS) entry which is preliminary data.</text>
</comment>
<keyword evidence="11" id="KW-0445">Lipid transport</keyword>
<feature type="transmembrane region" description="Helical" evidence="31">
    <location>
        <begin position="278"/>
        <end position="295"/>
    </location>
</feature>
<dbReference type="Gene3D" id="1.20.1530.20">
    <property type="match status" value="1"/>
</dbReference>
<evidence type="ECO:0000256" key="6">
    <source>
        <dbReference type="ARBA" id="ARBA00022553"/>
    </source>
</evidence>
<accession>A0ABP0GLP2</accession>
<name>A0ABP0GLP2_CLALP</name>
<evidence type="ECO:0000256" key="4">
    <source>
        <dbReference type="ARBA" id="ARBA00013351"/>
    </source>
</evidence>
<feature type="transmembrane region" description="Helical" evidence="31">
    <location>
        <begin position="132"/>
        <end position="152"/>
    </location>
</feature>
<dbReference type="EMBL" id="CAWYQH010000130">
    <property type="protein sequence ID" value="CAK8692664.1"/>
    <property type="molecule type" value="Genomic_DNA"/>
</dbReference>
<dbReference type="InterPro" id="IPR004710">
    <property type="entry name" value="Bilac:Na_transpt"/>
</dbReference>
<evidence type="ECO:0000256" key="1">
    <source>
        <dbReference type="ARBA" id="ARBA00004141"/>
    </source>
</evidence>
<comment type="catalytic activity">
    <reaction evidence="28">
        <text>taurocholate(out) + 2 Na(+)(out) = taurocholate(in) + 2 Na(+)(in)</text>
        <dbReference type="Rhea" id="RHEA:71875"/>
        <dbReference type="ChEBI" id="CHEBI:29101"/>
        <dbReference type="ChEBI" id="CHEBI:36257"/>
    </reaction>
</comment>
<feature type="transmembrane region" description="Helical" evidence="31">
    <location>
        <begin position="203"/>
        <end position="222"/>
    </location>
</feature>
<comment type="catalytic activity">
    <reaction evidence="24">
        <text>tauroallocholate(out) + 2 Na(+)(out) = tauroallocholate(in) + 2 Na(+)(in)</text>
        <dbReference type="Rhea" id="RHEA:51840"/>
        <dbReference type="ChEBI" id="CHEBI:29101"/>
        <dbReference type="ChEBI" id="CHEBI:191406"/>
    </reaction>
</comment>
<comment type="catalytic activity">
    <reaction evidence="30">
        <text>tauronorcholate(out) + 2 Na(+)(out) = tauronorcholate(in) + 2 Na(+)(in)</text>
        <dbReference type="Rhea" id="RHEA:71915"/>
        <dbReference type="ChEBI" id="CHEBI:29101"/>
        <dbReference type="ChEBI" id="CHEBI:191405"/>
    </reaction>
</comment>
<keyword evidence="33" id="KW-1185">Reference proteome</keyword>
<organism evidence="32 33">
    <name type="scientific">Clavelina lepadiformis</name>
    <name type="common">Light-bulb sea squirt</name>
    <name type="synonym">Ascidia lepadiformis</name>
    <dbReference type="NCBI Taxonomy" id="159417"/>
    <lineage>
        <taxon>Eukaryota</taxon>
        <taxon>Metazoa</taxon>
        <taxon>Chordata</taxon>
        <taxon>Tunicata</taxon>
        <taxon>Ascidiacea</taxon>
        <taxon>Aplousobranchia</taxon>
        <taxon>Clavelinidae</taxon>
        <taxon>Clavelina</taxon>
    </lineage>
</organism>
<comment type="catalytic activity">
    <reaction evidence="21">
        <text>glycocholate(out) + 2 Na(+)(out) = glycocholate(in) + 2 Na(+)(in)</text>
        <dbReference type="Rhea" id="RHEA:71935"/>
        <dbReference type="ChEBI" id="CHEBI:29101"/>
        <dbReference type="ChEBI" id="CHEBI:29746"/>
    </reaction>
</comment>
<evidence type="ECO:0000256" key="29">
    <source>
        <dbReference type="ARBA" id="ARBA00048338"/>
    </source>
</evidence>
<sequence length="367" mass="40185">MASFTTFSLTTDFPTTLSPNNTASKLTNNISPEVMQRELIVFILTTIFVSFGMIGIGATVDYKVVLKYLKKPHAYAPGVFIQLACVPPLAWALTKIFQMPRAEALGVMIQGSCPGGTISNLVVFWTGGVIDLSVAMTATTTLLSLGTMPMWLFIFSKVEELPVNLLVPFDKLGILLASLIFPLALGMTVRTKFPKKAELVTKICVGTLTLFIIISVIVTSVLRKIPWIFTWKQIVVACLMPILAFGIGYLPTLLPCLEVDNRCRRTVAVEIALQNVQVAGSIIQISFGAIPAVLVKTVLFPFLYGVFQLVYSITMGLVMIVGRRHGWLGDDETVYKLDDARRQVAITSVAKENVAYKNDVDIAINTV</sequence>
<evidence type="ECO:0000256" key="14">
    <source>
        <dbReference type="ARBA" id="ARBA00023180"/>
    </source>
</evidence>
<protein>
    <recommendedName>
        <fullName evidence="4">Ileal sodium/bile acid cotransporter</fullName>
    </recommendedName>
    <alternativeName>
        <fullName evidence="18">Apical sodium-dependent bile acid transporter</fullName>
    </alternativeName>
    <alternativeName>
        <fullName evidence="20">Ileal Na(+)/bile acid cotransporter</fullName>
    </alternativeName>
    <alternativeName>
        <fullName evidence="16">Ileal sodium-dependent bile acid transporter</fullName>
    </alternativeName>
    <alternativeName>
        <fullName evidence="19">Na(+)-dependent ileal bile acid transporter</fullName>
    </alternativeName>
    <alternativeName>
        <fullName evidence="17">Solute carrier family 10 member 2</fullName>
    </alternativeName>
</protein>
<evidence type="ECO:0000256" key="11">
    <source>
        <dbReference type="ARBA" id="ARBA00023055"/>
    </source>
</evidence>
<evidence type="ECO:0000256" key="22">
    <source>
        <dbReference type="ARBA" id="ARBA00034231"/>
    </source>
</evidence>
<keyword evidence="10" id="KW-0915">Sodium</keyword>
<evidence type="ECO:0000256" key="24">
    <source>
        <dbReference type="ARBA" id="ARBA00047311"/>
    </source>
</evidence>
<evidence type="ECO:0000256" key="19">
    <source>
        <dbReference type="ARBA" id="ARBA00033014"/>
    </source>
</evidence>
<feature type="transmembrane region" description="Helical" evidence="31">
    <location>
        <begin position="172"/>
        <end position="191"/>
    </location>
</feature>
<evidence type="ECO:0000256" key="28">
    <source>
        <dbReference type="ARBA" id="ARBA00048327"/>
    </source>
</evidence>
<evidence type="ECO:0000256" key="15">
    <source>
        <dbReference type="ARBA" id="ARBA00023201"/>
    </source>
</evidence>
<comment type="catalytic activity">
    <reaction evidence="22">
        <text>cholate(out) + 2 Na(+)(out) = cholate(in) + 2 Na(+)(in)</text>
        <dbReference type="Rhea" id="RHEA:71911"/>
        <dbReference type="ChEBI" id="CHEBI:29101"/>
        <dbReference type="ChEBI" id="CHEBI:29747"/>
    </reaction>
</comment>
<comment type="catalytic activity">
    <reaction evidence="27">
        <text>tauro-beta-muricholate(out) + 2 Na(+)(out) = tauro-beta-muricholate(in) + 2 Na(+)(in)</text>
        <dbReference type="Rhea" id="RHEA:72179"/>
        <dbReference type="ChEBI" id="CHEBI:29101"/>
        <dbReference type="ChEBI" id="CHEBI:133064"/>
    </reaction>
</comment>